<dbReference type="Proteomes" id="UP001212123">
    <property type="component" value="Unassembled WGS sequence"/>
</dbReference>
<organism evidence="1 2">
    <name type="scientific">Dolichospermum circinale CS-537/01</name>
    <dbReference type="NCBI Taxonomy" id="3021739"/>
    <lineage>
        <taxon>Bacteria</taxon>
        <taxon>Bacillati</taxon>
        <taxon>Cyanobacteriota</taxon>
        <taxon>Cyanophyceae</taxon>
        <taxon>Nostocales</taxon>
        <taxon>Aphanizomenonaceae</taxon>
        <taxon>Dolichospermum</taxon>
        <taxon>Dolichospermum circinale</taxon>
    </lineage>
</organism>
<name>A0ABT5A6J5_9CYAN</name>
<reference evidence="1 2" key="1">
    <citation type="submission" date="2023-01" db="EMBL/GenBank/DDBJ databases">
        <title>Genomes from the Australian National Cyanobacteria Reference Collection.</title>
        <authorList>
            <person name="Willis A."/>
            <person name="Lee E.M.F."/>
        </authorList>
    </citation>
    <scope>NUCLEOTIDE SEQUENCE [LARGE SCALE GENOMIC DNA]</scope>
    <source>
        <strain evidence="1 2">CS-537/01</strain>
    </source>
</reference>
<evidence type="ECO:0000313" key="2">
    <source>
        <dbReference type="Proteomes" id="UP001212123"/>
    </source>
</evidence>
<proteinExistence type="predicted"/>
<sequence length="173" mass="18506">MIAKIFSSYEVFGLSGARASVPSGCREAASLIPKNSRVFVGCANGVDAYFRKVFPNAEVSRASDFGKGKSSFALRSAHVIESVKCRNGLWVSFPDSQCPVDLFPSSEKGCCFCGKGSGTWASLAYALGLGVPCLVYLGNIPRPRGWELFCVSEGWYGCHVVADVPSPSQLSLF</sequence>
<comment type="caution">
    <text evidence="1">The sequence shown here is derived from an EMBL/GenBank/DDBJ whole genome shotgun (WGS) entry which is preliminary data.</text>
</comment>
<dbReference type="EMBL" id="JAQMTU010000078">
    <property type="protein sequence ID" value="MDB9487563.1"/>
    <property type="molecule type" value="Genomic_DNA"/>
</dbReference>
<keyword evidence="2" id="KW-1185">Reference proteome</keyword>
<protein>
    <submittedName>
        <fullName evidence="1">Uncharacterized protein</fullName>
    </submittedName>
</protein>
<accession>A0ABT5A6J5</accession>
<evidence type="ECO:0000313" key="1">
    <source>
        <dbReference type="EMBL" id="MDB9487563.1"/>
    </source>
</evidence>
<dbReference type="RefSeq" id="WP_271805737.1">
    <property type="nucleotide sequence ID" value="NZ_JAQMTU010000078.1"/>
</dbReference>
<gene>
    <name evidence="1" type="ORF">PN492_13565</name>
</gene>